<keyword evidence="1" id="KW-0808">Transferase</keyword>
<dbReference type="SUPFAM" id="SSF82549">
    <property type="entry name" value="DAK1/DegV-like"/>
    <property type="match status" value="1"/>
</dbReference>
<evidence type="ECO:0000313" key="7">
    <source>
        <dbReference type="EMBL" id="SHF46709.1"/>
    </source>
</evidence>
<dbReference type="RefSeq" id="WP_072959510.1">
    <property type="nucleotide sequence ID" value="NZ_FQUH01000010.1"/>
</dbReference>
<evidence type="ECO:0000256" key="1">
    <source>
        <dbReference type="ARBA" id="ARBA00022679"/>
    </source>
</evidence>
<gene>
    <name evidence="7" type="ORF">SAMN02745781_02374</name>
</gene>
<dbReference type="PROSITE" id="PS51480">
    <property type="entry name" value="DHAL"/>
    <property type="match status" value="1"/>
</dbReference>
<dbReference type="GO" id="GO:0005524">
    <property type="term" value="F:ATP binding"/>
    <property type="evidence" value="ECO:0007669"/>
    <property type="project" value="UniProtKB-KW"/>
</dbReference>
<dbReference type="InterPro" id="IPR050861">
    <property type="entry name" value="Dihydroxyacetone_Kinase"/>
</dbReference>
<dbReference type="PROSITE" id="PS51481">
    <property type="entry name" value="DHAK"/>
    <property type="match status" value="1"/>
</dbReference>
<dbReference type="InterPro" id="IPR004006">
    <property type="entry name" value="DhaK_dom"/>
</dbReference>
<dbReference type="InterPro" id="IPR036117">
    <property type="entry name" value="DhaL_dom_sf"/>
</dbReference>
<proteinExistence type="predicted"/>
<dbReference type="FunFam" id="1.25.40.340:FF:000002">
    <property type="entry name" value="Dihydroxyacetone kinase, L subunit"/>
    <property type="match status" value="1"/>
</dbReference>
<dbReference type="Gene3D" id="3.30.1180.20">
    <property type="entry name" value="Dihydroxyacetone kinase, domain 2"/>
    <property type="match status" value="1"/>
</dbReference>
<dbReference type="Gene3D" id="1.25.40.340">
    <property type="match status" value="1"/>
</dbReference>
<dbReference type="GO" id="GO:0004371">
    <property type="term" value="F:glycerone kinase activity"/>
    <property type="evidence" value="ECO:0007669"/>
    <property type="project" value="InterPro"/>
</dbReference>
<dbReference type="SMART" id="SM01120">
    <property type="entry name" value="Dak2"/>
    <property type="match status" value="1"/>
</dbReference>
<dbReference type="AlphaFoldDB" id="A0A1M5BW16"/>
<evidence type="ECO:0000256" key="3">
    <source>
        <dbReference type="ARBA" id="ARBA00022777"/>
    </source>
</evidence>
<protein>
    <submittedName>
        <fullName evidence="7">Dihydroxyacetone kinase</fullName>
    </submittedName>
</protein>
<dbReference type="Proteomes" id="UP000184159">
    <property type="component" value="Unassembled WGS sequence"/>
</dbReference>
<keyword evidence="4" id="KW-0067">ATP-binding</keyword>
<reference evidence="8" key="1">
    <citation type="submission" date="2016-11" db="EMBL/GenBank/DDBJ databases">
        <authorList>
            <person name="Varghese N."/>
            <person name="Submissions S."/>
        </authorList>
    </citation>
    <scope>NUCLEOTIDE SEQUENCE [LARGE SCALE GENOMIC DNA]</scope>
    <source>
        <strain evidence="8">DSM 21264</strain>
    </source>
</reference>
<evidence type="ECO:0000259" key="5">
    <source>
        <dbReference type="PROSITE" id="PS51480"/>
    </source>
</evidence>
<dbReference type="GO" id="GO:0019563">
    <property type="term" value="P:glycerol catabolic process"/>
    <property type="evidence" value="ECO:0007669"/>
    <property type="project" value="TreeGrafter"/>
</dbReference>
<dbReference type="Pfam" id="PF02734">
    <property type="entry name" value="Dak2"/>
    <property type="match status" value="1"/>
</dbReference>
<dbReference type="PANTHER" id="PTHR28629">
    <property type="entry name" value="TRIOKINASE/FMN CYCLASE"/>
    <property type="match status" value="1"/>
</dbReference>
<dbReference type="GO" id="GO:0005829">
    <property type="term" value="C:cytosol"/>
    <property type="evidence" value="ECO:0007669"/>
    <property type="project" value="TreeGrafter"/>
</dbReference>
<dbReference type="Gene3D" id="3.40.50.10440">
    <property type="entry name" value="Dihydroxyacetone kinase, domain 1"/>
    <property type="match status" value="1"/>
</dbReference>
<organism evidence="7 8">
    <name type="scientific">Vibrio gazogenes DSM 21264 = NBRC 103151</name>
    <dbReference type="NCBI Taxonomy" id="1123492"/>
    <lineage>
        <taxon>Bacteria</taxon>
        <taxon>Pseudomonadati</taxon>
        <taxon>Pseudomonadota</taxon>
        <taxon>Gammaproteobacteria</taxon>
        <taxon>Vibrionales</taxon>
        <taxon>Vibrionaceae</taxon>
        <taxon>Vibrio</taxon>
    </lineage>
</organism>
<evidence type="ECO:0000313" key="8">
    <source>
        <dbReference type="Proteomes" id="UP000184159"/>
    </source>
</evidence>
<feature type="domain" description="DhaK" evidence="6">
    <location>
        <begin position="8"/>
        <end position="325"/>
    </location>
</feature>
<keyword evidence="3 7" id="KW-0418">Kinase</keyword>
<dbReference type="InterPro" id="IPR004007">
    <property type="entry name" value="DhaL_dom"/>
</dbReference>
<keyword evidence="2" id="KW-0547">Nucleotide-binding</keyword>
<dbReference type="SUPFAM" id="SSF101473">
    <property type="entry name" value="DhaL-like"/>
    <property type="match status" value="1"/>
</dbReference>
<keyword evidence="8" id="KW-1185">Reference proteome</keyword>
<evidence type="ECO:0000259" key="6">
    <source>
        <dbReference type="PROSITE" id="PS51481"/>
    </source>
</evidence>
<feature type="domain" description="DhaL" evidence="5">
    <location>
        <begin position="354"/>
        <end position="544"/>
    </location>
</feature>
<dbReference type="Pfam" id="PF02733">
    <property type="entry name" value="Dak1"/>
    <property type="match status" value="1"/>
</dbReference>
<evidence type="ECO:0000256" key="2">
    <source>
        <dbReference type="ARBA" id="ARBA00022741"/>
    </source>
</evidence>
<accession>A0A1M5BW16</accession>
<name>A0A1M5BW16_VIBGA</name>
<dbReference type="PANTHER" id="PTHR28629:SF4">
    <property type="entry name" value="TRIOKINASE_FMN CYCLASE"/>
    <property type="match status" value="1"/>
</dbReference>
<evidence type="ECO:0000256" key="4">
    <source>
        <dbReference type="ARBA" id="ARBA00022840"/>
    </source>
</evidence>
<dbReference type="EMBL" id="FQUH01000010">
    <property type="protein sequence ID" value="SHF46709.1"/>
    <property type="molecule type" value="Genomic_DNA"/>
</dbReference>
<sequence length="545" mass="57139">MSELIFNHKESFVMDSIRGTLYTACRDNLTLLDFDNGIKVVARNDWHKDKVALICGGGSGHEPAHAGFVGRGMLTAAVCGDLFAAPSVDAVLNAILHVTGEAGCLVIIKNYTGDRLNFGLAVEKAKEMGRHVDLIVVGDDISIPENPQPRGIAGTLLVQKVAGYVAENGGTLEQVKRAAQEAHQNIASIGVALTSCSLPGDTGRAERIASGKAELGLGIHGEAGIETIDLPKAKDLVATMVSKLMAAKPITENAILLNNLGGLSPIEMNIVANEVMATALGQQAKLIITGALMTAVDMKGFSLSTIQLTDEITKALSFEVETAGWPGVARCRELPVTPCDNQIAKQTFEPSYDEATAVTLQQVCQAIIDIEAELNHLDAIVGDGDTGSTFAAGARQILAQLAAKQLPLEDKAKLMTTIADCLTSVMGGSSGVLLSIMFTAAGRDYEQHGSLPKALQAGLHQMMAYGGAKPGDRTMIDALFPALNAWEQDGITAASDAAKAGAEATVAMTHAKAGRSSYLNSDNLSGNKDPGAFAVEVVFRQFSSK</sequence>
<dbReference type="FunFam" id="3.40.50.10440:FF:000001">
    <property type="entry name" value="Dihydroxyacetone kinase, DhaK subunit"/>
    <property type="match status" value="1"/>
</dbReference>